<evidence type="ECO:0000256" key="3">
    <source>
        <dbReference type="ARBA" id="ARBA00022741"/>
    </source>
</evidence>
<accession>A0ABW6II29</accession>
<dbReference type="GO" id="GO:0004359">
    <property type="term" value="F:glutaminase activity"/>
    <property type="evidence" value="ECO:0007669"/>
    <property type="project" value="UniProtKB-EC"/>
</dbReference>
<comment type="subunit">
    <text evidence="8">Part of the FGAM synthase complex composed of 1 PurL, 1 PurQ and 2 PurS subunits.</text>
</comment>
<evidence type="ECO:0000313" key="10">
    <source>
        <dbReference type="Proteomes" id="UP001600165"/>
    </source>
</evidence>
<dbReference type="PROSITE" id="PS51273">
    <property type="entry name" value="GATASE_TYPE_1"/>
    <property type="match status" value="1"/>
</dbReference>
<dbReference type="SUPFAM" id="SSF52317">
    <property type="entry name" value="Class I glutamine amidotransferase-like"/>
    <property type="match status" value="1"/>
</dbReference>
<evidence type="ECO:0000256" key="2">
    <source>
        <dbReference type="ARBA" id="ARBA00022598"/>
    </source>
</evidence>
<evidence type="ECO:0000256" key="8">
    <source>
        <dbReference type="HAMAP-Rule" id="MF_00421"/>
    </source>
</evidence>
<dbReference type="NCBIfam" id="TIGR01737">
    <property type="entry name" value="FGAM_synth_I"/>
    <property type="match status" value="1"/>
</dbReference>
<dbReference type="PANTHER" id="PTHR47552:SF1">
    <property type="entry name" value="PHOSPHORIBOSYLFORMYLGLYCINAMIDINE SYNTHASE SUBUNIT PURQ"/>
    <property type="match status" value="1"/>
</dbReference>
<comment type="pathway">
    <text evidence="8">Purine metabolism; IMP biosynthesis via de novo pathway; 5-amino-1-(5-phospho-D-ribosyl)imidazole from N(2)-formyl-N(1)-(5-phospho-D-ribosyl)glycinamide: step 1/2.</text>
</comment>
<keyword evidence="7 8" id="KW-0315">Glutamine amidotransferase</keyword>
<evidence type="ECO:0000256" key="4">
    <source>
        <dbReference type="ARBA" id="ARBA00022755"/>
    </source>
</evidence>
<name>A0ABW6II29_9CYAN</name>
<dbReference type="Proteomes" id="UP001600165">
    <property type="component" value="Unassembled WGS sequence"/>
</dbReference>
<evidence type="ECO:0000256" key="5">
    <source>
        <dbReference type="ARBA" id="ARBA00022801"/>
    </source>
</evidence>
<dbReference type="CDD" id="cd01740">
    <property type="entry name" value="GATase1_FGAR_AT"/>
    <property type="match status" value="1"/>
</dbReference>
<keyword evidence="10" id="KW-1185">Reference proteome</keyword>
<keyword evidence="1 8" id="KW-0963">Cytoplasm</keyword>
<evidence type="ECO:0000256" key="7">
    <source>
        <dbReference type="ARBA" id="ARBA00022962"/>
    </source>
</evidence>
<dbReference type="EC" id="3.5.1.2" evidence="8"/>
<keyword evidence="4 8" id="KW-0658">Purine biosynthesis</keyword>
<comment type="catalytic activity">
    <reaction evidence="8">
        <text>N(2)-formyl-N(1)-(5-phospho-beta-D-ribosyl)glycinamide + L-glutamine + ATP + H2O = 2-formamido-N(1)-(5-O-phospho-beta-D-ribosyl)acetamidine + L-glutamate + ADP + phosphate + H(+)</text>
        <dbReference type="Rhea" id="RHEA:17129"/>
        <dbReference type="ChEBI" id="CHEBI:15377"/>
        <dbReference type="ChEBI" id="CHEBI:15378"/>
        <dbReference type="ChEBI" id="CHEBI:29985"/>
        <dbReference type="ChEBI" id="CHEBI:30616"/>
        <dbReference type="ChEBI" id="CHEBI:43474"/>
        <dbReference type="ChEBI" id="CHEBI:58359"/>
        <dbReference type="ChEBI" id="CHEBI:147286"/>
        <dbReference type="ChEBI" id="CHEBI:147287"/>
        <dbReference type="ChEBI" id="CHEBI:456216"/>
        <dbReference type="EC" id="6.3.5.3"/>
    </reaction>
</comment>
<feature type="active site" evidence="8">
    <location>
        <position position="203"/>
    </location>
</feature>
<dbReference type="InterPro" id="IPR029062">
    <property type="entry name" value="Class_I_gatase-like"/>
</dbReference>
<dbReference type="Gene3D" id="3.40.50.880">
    <property type="match status" value="1"/>
</dbReference>
<keyword evidence="2 8" id="KW-0436">Ligase</keyword>
<keyword evidence="3 8" id="KW-0547">Nucleotide-binding</keyword>
<comment type="catalytic activity">
    <reaction evidence="8">
        <text>L-glutamine + H2O = L-glutamate + NH4(+)</text>
        <dbReference type="Rhea" id="RHEA:15889"/>
        <dbReference type="ChEBI" id="CHEBI:15377"/>
        <dbReference type="ChEBI" id="CHEBI:28938"/>
        <dbReference type="ChEBI" id="CHEBI:29985"/>
        <dbReference type="ChEBI" id="CHEBI:58359"/>
        <dbReference type="EC" id="3.5.1.2"/>
    </reaction>
</comment>
<sequence>MKFGIIVFPGSNCDRDVAYVTRDLLNVPTRLVWHEDSDLSDIDVVIVPGGFSYGDYLRCGAIAQFSAAMQATIAHAQQGKPVVGICNGFQILTEVGLLPGALVRNRNLHFICDRVPLKVERSDLPWMQQYQTHEVITLPIAHGEGCYYADAETLKTLEDNNQILLRYCHSDGTVDESSNPNGSLHHIAGICNAAGNVLGMMPHPERAADPVLGGTDGIRLFKGLLAQAIAAA</sequence>
<feature type="active site" description="Nucleophile" evidence="8">
    <location>
        <position position="86"/>
    </location>
</feature>
<evidence type="ECO:0000256" key="6">
    <source>
        <dbReference type="ARBA" id="ARBA00022840"/>
    </source>
</evidence>
<organism evidence="9 10">
    <name type="scientific">Almyronema epifaneia S1</name>
    <dbReference type="NCBI Taxonomy" id="2991925"/>
    <lineage>
        <taxon>Bacteria</taxon>
        <taxon>Bacillati</taxon>
        <taxon>Cyanobacteriota</taxon>
        <taxon>Cyanophyceae</taxon>
        <taxon>Nodosilineales</taxon>
        <taxon>Nodosilineaceae</taxon>
        <taxon>Almyronema</taxon>
        <taxon>Almyronema epifaneia</taxon>
    </lineage>
</organism>
<dbReference type="PIRSF" id="PIRSF001586">
    <property type="entry name" value="FGAM_synth_I"/>
    <property type="match status" value="1"/>
</dbReference>
<dbReference type="SMART" id="SM01211">
    <property type="entry name" value="GATase_5"/>
    <property type="match status" value="1"/>
</dbReference>
<evidence type="ECO:0000256" key="1">
    <source>
        <dbReference type="ARBA" id="ARBA00022490"/>
    </source>
</evidence>
<comment type="caution">
    <text evidence="9">The sequence shown here is derived from an EMBL/GenBank/DDBJ whole genome shotgun (WGS) entry which is preliminary data.</text>
</comment>
<protein>
    <recommendedName>
        <fullName evidence="8">Phosphoribosylformylglycinamidine synthase subunit PurQ</fullName>
        <shortName evidence="8">FGAM synthase</shortName>
        <ecNumber evidence="8">6.3.5.3</ecNumber>
    </recommendedName>
    <alternativeName>
        <fullName evidence="8">Formylglycinamide ribonucleotide amidotransferase subunit I</fullName>
        <shortName evidence="8">FGAR amidotransferase I</shortName>
        <shortName evidence="8">FGAR-AT I</shortName>
    </alternativeName>
    <alternativeName>
        <fullName evidence="8">Glutaminase PurQ</fullName>
        <ecNumber evidence="8">3.5.1.2</ecNumber>
    </alternativeName>
    <alternativeName>
        <fullName evidence="8">Phosphoribosylformylglycinamidine synthase subunit I</fullName>
    </alternativeName>
</protein>
<feature type="active site" evidence="8">
    <location>
        <position position="205"/>
    </location>
</feature>
<proteinExistence type="inferred from homology"/>
<dbReference type="RefSeq" id="WP_377967013.1">
    <property type="nucleotide sequence ID" value="NZ_JBHZOL010000095.1"/>
</dbReference>
<dbReference type="GO" id="GO:0004642">
    <property type="term" value="F:phosphoribosylformylglycinamidine synthase activity"/>
    <property type="evidence" value="ECO:0007669"/>
    <property type="project" value="UniProtKB-EC"/>
</dbReference>
<comment type="subcellular location">
    <subcellularLocation>
        <location evidence="8">Cytoplasm</location>
    </subcellularLocation>
</comment>
<dbReference type="EMBL" id="JBHZOL010000095">
    <property type="protein sequence ID" value="MFE4107873.1"/>
    <property type="molecule type" value="Genomic_DNA"/>
</dbReference>
<reference evidence="9 10" key="1">
    <citation type="submission" date="2024-10" db="EMBL/GenBank/DDBJ databases">
        <authorList>
            <person name="Ratan Roy A."/>
            <person name="Morales Sandoval P.H."/>
            <person name="De Los Santos Villalobos S."/>
            <person name="Chakraborty S."/>
            <person name="Mukherjee J."/>
        </authorList>
    </citation>
    <scope>NUCLEOTIDE SEQUENCE [LARGE SCALE GENOMIC DNA]</scope>
    <source>
        <strain evidence="9 10">S1</strain>
    </source>
</reference>
<evidence type="ECO:0000313" key="9">
    <source>
        <dbReference type="EMBL" id="MFE4107873.1"/>
    </source>
</evidence>
<dbReference type="PANTHER" id="PTHR47552">
    <property type="entry name" value="PHOSPHORIBOSYLFORMYLGLYCINAMIDINE SYNTHASE SUBUNIT PURQ"/>
    <property type="match status" value="1"/>
</dbReference>
<dbReference type="HAMAP" id="MF_00421">
    <property type="entry name" value="PurQ"/>
    <property type="match status" value="1"/>
</dbReference>
<keyword evidence="5 8" id="KW-0378">Hydrolase</keyword>
<comment type="function">
    <text evidence="8">Part of the phosphoribosylformylglycinamidine synthase complex involved in the purines biosynthetic pathway. Catalyzes the ATP-dependent conversion of formylglycinamide ribonucleotide (FGAR) and glutamine to yield formylglycinamidine ribonucleotide (FGAM) and glutamate. The FGAM synthase complex is composed of three subunits. PurQ produces an ammonia molecule by converting glutamine to glutamate. PurL transfers the ammonia molecule to FGAR to form FGAM in an ATP-dependent manner. PurS interacts with PurQ and PurL and is thought to assist in the transfer of the ammonia molecule from PurQ to PurL.</text>
</comment>
<dbReference type="InterPro" id="IPR010075">
    <property type="entry name" value="PRibForGlyAmidine_synth_PurQ"/>
</dbReference>
<gene>
    <name evidence="8 9" type="primary">purQ</name>
    <name evidence="9" type="ORF">ACFVKH_16425</name>
</gene>
<dbReference type="Pfam" id="PF13507">
    <property type="entry name" value="GATase_5"/>
    <property type="match status" value="1"/>
</dbReference>
<dbReference type="EC" id="6.3.5.3" evidence="8"/>
<dbReference type="NCBIfam" id="NF002957">
    <property type="entry name" value="PRK03619.1"/>
    <property type="match status" value="1"/>
</dbReference>
<keyword evidence="6 8" id="KW-0067">ATP-binding</keyword>